<organism evidence="1 2">
    <name type="scientific">Solanum tuberosum</name>
    <name type="common">Potato</name>
    <dbReference type="NCBI Taxonomy" id="4113"/>
    <lineage>
        <taxon>Eukaryota</taxon>
        <taxon>Viridiplantae</taxon>
        <taxon>Streptophyta</taxon>
        <taxon>Embryophyta</taxon>
        <taxon>Tracheophyta</taxon>
        <taxon>Spermatophyta</taxon>
        <taxon>Magnoliopsida</taxon>
        <taxon>eudicotyledons</taxon>
        <taxon>Gunneridae</taxon>
        <taxon>Pentapetalae</taxon>
        <taxon>asterids</taxon>
        <taxon>lamiids</taxon>
        <taxon>Solanales</taxon>
        <taxon>Solanaceae</taxon>
        <taxon>Solanoideae</taxon>
        <taxon>Solaneae</taxon>
        <taxon>Solanum</taxon>
    </lineage>
</organism>
<dbReference type="EnsemblPlants" id="PGSC0003DMT400011876">
    <property type="protein sequence ID" value="PGSC0003DMT400011876"/>
    <property type="gene ID" value="PGSC0003DMG400004665"/>
</dbReference>
<protein>
    <submittedName>
        <fullName evidence="1">Uncharacterized protein</fullName>
    </submittedName>
</protein>
<name>M1A0C3_SOLTU</name>
<dbReference type="HOGENOM" id="CLU_2872049_0_0_1"/>
<reference evidence="2" key="1">
    <citation type="journal article" date="2011" name="Nature">
        <title>Genome sequence and analysis of the tuber crop potato.</title>
        <authorList>
            <consortium name="The Potato Genome Sequencing Consortium"/>
        </authorList>
    </citation>
    <scope>NUCLEOTIDE SEQUENCE [LARGE SCALE GENOMIC DNA]</scope>
    <source>
        <strain evidence="2">cv. DM1-3 516 R44</strain>
    </source>
</reference>
<dbReference type="PaxDb" id="4113-PGSC0003DMT400011876"/>
<evidence type="ECO:0000313" key="1">
    <source>
        <dbReference type="EnsemblPlants" id="PGSC0003DMT400011876"/>
    </source>
</evidence>
<dbReference type="Gramene" id="PGSC0003DMT400011876">
    <property type="protein sequence ID" value="PGSC0003DMT400011876"/>
    <property type="gene ID" value="PGSC0003DMG400004665"/>
</dbReference>
<dbReference type="AlphaFoldDB" id="M1A0C3"/>
<keyword evidence="2" id="KW-1185">Reference proteome</keyword>
<accession>M1A0C3</accession>
<sequence>MLYKATLTLFILFIFLGGLLFPVAPTRMTPTDITRDLRQIDSFFNIPSPLIYVPIDNSPPDHRP</sequence>
<reference evidence="1" key="2">
    <citation type="submission" date="2015-06" db="UniProtKB">
        <authorList>
            <consortium name="EnsemblPlants"/>
        </authorList>
    </citation>
    <scope>IDENTIFICATION</scope>
    <source>
        <strain evidence="1">DM1-3 516 R44</strain>
    </source>
</reference>
<evidence type="ECO:0000313" key="2">
    <source>
        <dbReference type="Proteomes" id="UP000011115"/>
    </source>
</evidence>
<dbReference type="InParanoid" id="M1A0C3"/>
<dbReference type="Proteomes" id="UP000011115">
    <property type="component" value="Unassembled WGS sequence"/>
</dbReference>
<proteinExistence type="predicted"/>